<dbReference type="RefSeq" id="WP_116685873.1">
    <property type="nucleotide sequence ID" value="NZ_CAWNYD010000001.1"/>
</dbReference>
<dbReference type="InterPro" id="IPR011053">
    <property type="entry name" value="Single_hybrid_motif"/>
</dbReference>
<dbReference type="NCBIfam" id="NF002270">
    <property type="entry name" value="PRK01202.1"/>
    <property type="match status" value="1"/>
</dbReference>
<sequence length="128" mass="14017">MSYIPVDLKYVDSHEWLRVEENGEYTVGVTEHAQSLLGDVVFVELPEVGSEFEQGNDAGVVESVKAASDVYSPIKGTITAINSELEDTPELINSDPYGDGWIFRIMPDGEPDNLLDADAYSELCSDEG</sequence>
<dbReference type="PROSITE" id="PS50968">
    <property type="entry name" value="BIOTINYL_LIPOYL"/>
    <property type="match status" value="1"/>
</dbReference>
<keyword evidence="2 3" id="KW-0450">Lipoyl</keyword>
<comment type="caution">
    <text evidence="6">The sequence shown here is derived from an EMBL/GenBank/DDBJ whole genome shotgun (WGS) entry which is preliminary data.</text>
</comment>
<proteinExistence type="inferred from homology"/>
<comment type="cofactor">
    <cofactor evidence="3">
        <name>(R)-lipoate</name>
        <dbReference type="ChEBI" id="CHEBI:83088"/>
    </cofactor>
    <text evidence="3">Binds 1 lipoyl cofactor covalently.</text>
</comment>
<dbReference type="InterPro" id="IPR003016">
    <property type="entry name" value="2-oxoA_DH_lipoyl-BS"/>
</dbReference>
<dbReference type="PROSITE" id="PS00189">
    <property type="entry name" value="LIPOYL"/>
    <property type="match status" value="1"/>
</dbReference>
<dbReference type="GO" id="GO:0009249">
    <property type="term" value="P:protein lipoylation"/>
    <property type="evidence" value="ECO:0007669"/>
    <property type="project" value="TreeGrafter"/>
</dbReference>
<evidence type="ECO:0000259" key="5">
    <source>
        <dbReference type="PROSITE" id="PS50968"/>
    </source>
</evidence>
<dbReference type="InterPro" id="IPR017453">
    <property type="entry name" value="GCV_H_sub"/>
</dbReference>
<gene>
    <name evidence="3 6" type="primary">gcvH</name>
    <name evidence="6" type="ORF">DC094_04555</name>
</gene>
<evidence type="ECO:0000313" key="7">
    <source>
        <dbReference type="Proteomes" id="UP000244906"/>
    </source>
</evidence>
<accession>A0A2V1H507</accession>
<organism evidence="6 7">
    <name type="scientific">Pelagibaculum spongiae</name>
    <dbReference type="NCBI Taxonomy" id="2080658"/>
    <lineage>
        <taxon>Bacteria</taxon>
        <taxon>Pseudomonadati</taxon>
        <taxon>Pseudomonadota</taxon>
        <taxon>Gammaproteobacteria</taxon>
        <taxon>Oceanospirillales</taxon>
        <taxon>Pelagibaculum</taxon>
    </lineage>
</organism>
<feature type="modified residue" description="N6-lipoyllysine" evidence="3 4">
    <location>
        <position position="65"/>
    </location>
</feature>
<keyword evidence="7" id="KW-1185">Reference proteome</keyword>
<dbReference type="SUPFAM" id="SSF51230">
    <property type="entry name" value="Single hybrid motif"/>
    <property type="match status" value="1"/>
</dbReference>
<evidence type="ECO:0000256" key="3">
    <source>
        <dbReference type="HAMAP-Rule" id="MF_00272"/>
    </source>
</evidence>
<protein>
    <recommendedName>
        <fullName evidence="3">Glycine cleavage system H protein</fullName>
    </recommendedName>
</protein>
<name>A0A2V1H507_9GAMM</name>
<evidence type="ECO:0000256" key="4">
    <source>
        <dbReference type="PIRSR" id="PIRSR617453-50"/>
    </source>
</evidence>
<dbReference type="Gene3D" id="2.40.50.100">
    <property type="match status" value="1"/>
</dbReference>
<dbReference type="EMBL" id="QDDL01000001">
    <property type="protein sequence ID" value="PVZ72287.1"/>
    <property type="molecule type" value="Genomic_DNA"/>
</dbReference>
<dbReference type="InterPro" id="IPR033753">
    <property type="entry name" value="GCV_H/Fam206"/>
</dbReference>
<feature type="domain" description="Lipoyl-binding" evidence="5">
    <location>
        <begin position="24"/>
        <end position="106"/>
    </location>
</feature>
<dbReference type="OrthoDB" id="9796712at2"/>
<dbReference type="AlphaFoldDB" id="A0A2V1H507"/>
<comment type="similarity">
    <text evidence="1 3">Belongs to the GcvH family.</text>
</comment>
<evidence type="ECO:0000256" key="1">
    <source>
        <dbReference type="ARBA" id="ARBA00009249"/>
    </source>
</evidence>
<dbReference type="InterPro" id="IPR000089">
    <property type="entry name" value="Biotin_lipoyl"/>
</dbReference>
<dbReference type="Proteomes" id="UP000244906">
    <property type="component" value="Unassembled WGS sequence"/>
</dbReference>
<dbReference type="HAMAP" id="MF_00272">
    <property type="entry name" value="GcvH"/>
    <property type="match status" value="1"/>
</dbReference>
<comment type="function">
    <text evidence="3">The glycine cleavage system catalyzes the degradation of glycine. The H protein shuttles the methylamine group of glycine from the P protein to the T protein.</text>
</comment>
<comment type="subunit">
    <text evidence="3">The glycine cleavage system is composed of four proteins: P, T, L and H.</text>
</comment>
<dbReference type="PANTHER" id="PTHR11715:SF3">
    <property type="entry name" value="GLYCINE CLEAVAGE SYSTEM H PROTEIN-RELATED"/>
    <property type="match status" value="1"/>
</dbReference>
<dbReference type="CDD" id="cd06848">
    <property type="entry name" value="GCS_H"/>
    <property type="match status" value="1"/>
</dbReference>
<evidence type="ECO:0000313" key="6">
    <source>
        <dbReference type="EMBL" id="PVZ72287.1"/>
    </source>
</evidence>
<dbReference type="GO" id="GO:0005829">
    <property type="term" value="C:cytosol"/>
    <property type="evidence" value="ECO:0007669"/>
    <property type="project" value="TreeGrafter"/>
</dbReference>
<dbReference type="GO" id="GO:0019464">
    <property type="term" value="P:glycine decarboxylation via glycine cleavage system"/>
    <property type="evidence" value="ECO:0007669"/>
    <property type="project" value="UniProtKB-UniRule"/>
</dbReference>
<dbReference type="Pfam" id="PF01597">
    <property type="entry name" value="GCV_H"/>
    <property type="match status" value="1"/>
</dbReference>
<dbReference type="GO" id="GO:0005960">
    <property type="term" value="C:glycine cleavage complex"/>
    <property type="evidence" value="ECO:0007669"/>
    <property type="project" value="InterPro"/>
</dbReference>
<dbReference type="PANTHER" id="PTHR11715">
    <property type="entry name" value="GLYCINE CLEAVAGE SYSTEM H PROTEIN"/>
    <property type="match status" value="1"/>
</dbReference>
<evidence type="ECO:0000256" key="2">
    <source>
        <dbReference type="ARBA" id="ARBA00022823"/>
    </source>
</evidence>
<dbReference type="NCBIfam" id="TIGR00527">
    <property type="entry name" value="gcvH"/>
    <property type="match status" value="1"/>
</dbReference>
<reference evidence="6 7" key="1">
    <citation type="submission" date="2018-04" db="EMBL/GenBank/DDBJ databases">
        <title>Thalassorhabdus spongiae gen. nov., sp. nov., isolated from a marine sponge in South-West Iceland.</title>
        <authorList>
            <person name="Knobloch S."/>
            <person name="Daussin A."/>
            <person name="Johannsson R."/>
            <person name="Marteinsson V.T."/>
        </authorList>
    </citation>
    <scope>NUCLEOTIDE SEQUENCE [LARGE SCALE GENOMIC DNA]</scope>
    <source>
        <strain evidence="6 7">Hp12</strain>
    </source>
</reference>
<dbReference type="InterPro" id="IPR002930">
    <property type="entry name" value="GCV_H"/>
</dbReference>